<organism evidence="4 5">
    <name type="scientific">Aureliella helgolandensis</name>
    <dbReference type="NCBI Taxonomy" id="2527968"/>
    <lineage>
        <taxon>Bacteria</taxon>
        <taxon>Pseudomonadati</taxon>
        <taxon>Planctomycetota</taxon>
        <taxon>Planctomycetia</taxon>
        <taxon>Pirellulales</taxon>
        <taxon>Pirellulaceae</taxon>
        <taxon>Aureliella</taxon>
    </lineage>
</organism>
<sequence length="269" mass="28706">MSTQQQPQTVVIHKSDDTNVLGMAGLIFSTIGWLTCGLLCIPGAALSFLALFSRKPKGLALAGLIVGFPGVLFFAFVGMGLMMGALGLGAAAQQASQRVEQAARQAEQARLNPPPVGAEATGDEATGDEATDDEATDDEATDDEATDDELADLETEQSARDLMPELTPTPEVPALPATQAEADDNVELETADIERAPEPEPTLEPTPAPEPITRVFSDPTGKFSVEAKVVDVKQGWVKLKRMDNSEEVTVQIVKLSQTDQEWLAENYPE</sequence>
<feature type="compositionally biased region" description="Acidic residues" evidence="1">
    <location>
        <begin position="181"/>
        <end position="191"/>
    </location>
</feature>
<gene>
    <name evidence="4" type="ORF">Q31a_36480</name>
</gene>
<dbReference type="Proteomes" id="UP000318017">
    <property type="component" value="Chromosome"/>
</dbReference>
<feature type="domain" description="SLA1 homology" evidence="3">
    <location>
        <begin position="212"/>
        <end position="263"/>
    </location>
</feature>
<name>A0A518G9Q4_9BACT</name>
<dbReference type="EMBL" id="CP036298">
    <property type="protein sequence ID" value="QDV25324.1"/>
    <property type="molecule type" value="Genomic_DNA"/>
</dbReference>
<proteinExistence type="predicted"/>
<protein>
    <recommendedName>
        <fullName evidence="3">SLA1 homology domain-containing protein</fullName>
    </recommendedName>
</protein>
<dbReference type="Gene3D" id="2.30.30.700">
    <property type="entry name" value="SLA1 homology domain 1"/>
    <property type="match status" value="1"/>
</dbReference>
<dbReference type="GO" id="GO:0008092">
    <property type="term" value="F:cytoskeletal protein binding"/>
    <property type="evidence" value="ECO:0007669"/>
    <property type="project" value="InterPro"/>
</dbReference>
<evidence type="ECO:0000256" key="2">
    <source>
        <dbReference type="SAM" id="Phobius"/>
    </source>
</evidence>
<dbReference type="RefSeq" id="WP_145080231.1">
    <property type="nucleotide sequence ID" value="NZ_CP036298.1"/>
</dbReference>
<feature type="transmembrane region" description="Helical" evidence="2">
    <location>
        <begin position="20"/>
        <end position="52"/>
    </location>
</feature>
<dbReference type="Pfam" id="PF03983">
    <property type="entry name" value="SHD1"/>
    <property type="match status" value="1"/>
</dbReference>
<feature type="region of interest" description="Disordered" evidence="1">
    <location>
        <begin position="164"/>
        <end position="214"/>
    </location>
</feature>
<reference evidence="4 5" key="1">
    <citation type="submission" date="2019-02" db="EMBL/GenBank/DDBJ databases">
        <title>Deep-cultivation of Planctomycetes and their phenomic and genomic characterization uncovers novel biology.</title>
        <authorList>
            <person name="Wiegand S."/>
            <person name="Jogler M."/>
            <person name="Boedeker C."/>
            <person name="Pinto D."/>
            <person name="Vollmers J."/>
            <person name="Rivas-Marin E."/>
            <person name="Kohn T."/>
            <person name="Peeters S.H."/>
            <person name="Heuer A."/>
            <person name="Rast P."/>
            <person name="Oberbeckmann S."/>
            <person name="Bunk B."/>
            <person name="Jeske O."/>
            <person name="Meyerdierks A."/>
            <person name="Storesund J.E."/>
            <person name="Kallscheuer N."/>
            <person name="Luecker S."/>
            <person name="Lage O.M."/>
            <person name="Pohl T."/>
            <person name="Merkel B.J."/>
            <person name="Hornburger P."/>
            <person name="Mueller R.-W."/>
            <person name="Bruemmer F."/>
            <person name="Labrenz M."/>
            <person name="Spormann A.M."/>
            <person name="Op den Camp H."/>
            <person name="Overmann J."/>
            <person name="Amann R."/>
            <person name="Jetten M.S.M."/>
            <person name="Mascher T."/>
            <person name="Medema M.H."/>
            <person name="Devos D.P."/>
            <person name="Kaster A.-K."/>
            <person name="Ovreas L."/>
            <person name="Rohde M."/>
            <person name="Galperin M.Y."/>
            <person name="Jogler C."/>
        </authorList>
    </citation>
    <scope>NUCLEOTIDE SEQUENCE [LARGE SCALE GENOMIC DNA]</scope>
    <source>
        <strain evidence="4 5">Q31a</strain>
    </source>
</reference>
<dbReference type="InterPro" id="IPR007131">
    <property type="entry name" value="SHD1"/>
</dbReference>
<keyword evidence="2" id="KW-1133">Transmembrane helix</keyword>
<dbReference type="GO" id="GO:0030674">
    <property type="term" value="F:protein-macromolecule adaptor activity"/>
    <property type="evidence" value="ECO:0007669"/>
    <property type="project" value="InterPro"/>
</dbReference>
<feature type="compositionally biased region" description="Acidic residues" evidence="1">
    <location>
        <begin position="121"/>
        <end position="150"/>
    </location>
</feature>
<feature type="compositionally biased region" description="Pro residues" evidence="1">
    <location>
        <begin position="199"/>
        <end position="210"/>
    </location>
</feature>
<feature type="region of interest" description="Disordered" evidence="1">
    <location>
        <begin position="99"/>
        <end position="150"/>
    </location>
</feature>
<keyword evidence="2" id="KW-0472">Membrane</keyword>
<accession>A0A518G9Q4</accession>
<evidence type="ECO:0000313" key="5">
    <source>
        <dbReference type="Proteomes" id="UP000318017"/>
    </source>
</evidence>
<feature type="compositionally biased region" description="Low complexity" evidence="1">
    <location>
        <begin position="99"/>
        <end position="110"/>
    </location>
</feature>
<dbReference type="OrthoDB" id="291047at2"/>
<feature type="transmembrane region" description="Helical" evidence="2">
    <location>
        <begin position="59"/>
        <end position="88"/>
    </location>
</feature>
<dbReference type="GO" id="GO:0042802">
    <property type="term" value="F:identical protein binding"/>
    <property type="evidence" value="ECO:0007669"/>
    <property type="project" value="InterPro"/>
</dbReference>
<dbReference type="GO" id="GO:0043130">
    <property type="term" value="F:ubiquitin binding"/>
    <property type="evidence" value="ECO:0007669"/>
    <property type="project" value="InterPro"/>
</dbReference>
<keyword evidence="2" id="KW-0812">Transmembrane</keyword>
<dbReference type="KEGG" id="ahel:Q31a_36480"/>
<evidence type="ECO:0000256" key="1">
    <source>
        <dbReference type="SAM" id="MobiDB-lite"/>
    </source>
</evidence>
<evidence type="ECO:0000313" key="4">
    <source>
        <dbReference type="EMBL" id="QDV25324.1"/>
    </source>
</evidence>
<evidence type="ECO:0000259" key="3">
    <source>
        <dbReference type="Pfam" id="PF03983"/>
    </source>
</evidence>
<dbReference type="AlphaFoldDB" id="A0A518G9Q4"/>
<keyword evidence="5" id="KW-1185">Reference proteome</keyword>